<dbReference type="OrthoDB" id="1396815at2759"/>
<dbReference type="Proteomes" id="UP000291084">
    <property type="component" value="Chromosome 8"/>
</dbReference>
<keyword evidence="2" id="KW-1185">Reference proteome</keyword>
<protein>
    <submittedName>
        <fullName evidence="1">Uncharacterized protein</fullName>
    </submittedName>
</protein>
<name>A0A0S3STC3_PHAAN</name>
<dbReference type="AlphaFoldDB" id="A0A0S3STC3"/>
<dbReference type="EMBL" id="AP015041">
    <property type="protein sequence ID" value="BAT96017.1"/>
    <property type="molecule type" value="Genomic_DNA"/>
</dbReference>
<gene>
    <name evidence="1" type="primary">Vigan.08G288300</name>
    <name evidence="1" type="ORF">VIGAN_08288300</name>
</gene>
<dbReference type="PANTHER" id="PTHR31973">
    <property type="entry name" value="POLYPROTEIN, PUTATIVE-RELATED"/>
    <property type="match status" value="1"/>
</dbReference>
<proteinExistence type="predicted"/>
<organism evidence="1 2">
    <name type="scientific">Vigna angularis var. angularis</name>
    <dbReference type="NCBI Taxonomy" id="157739"/>
    <lineage>
        <taxon>Eukaryota</taxon>
        <taxon>Viridiplantae</taxon>
        <taxon>Streptophyta</taxon>
        <taxon>Embryophyta</taxon>
        <taxon>Tracheophyta</taxon>
        <taxon>Spermatophyta</taxon>
        <taxon>Magnoliopsida</taxon>
        <taxon>eudicotyledons</taxon>
        <taxon>Gunneridae</taxon>
        <taxon>Pentapetalae</taxon>
        <taxon>rosids</taxon>
        <taxon>fabids</taxon>
        <taxon>Fabales</taxon>
        <taxon>Fabaceae</taxon>
        <taxon>Papilionoideae</taxon>
        <taxon>50 kb inversion clade</taxon>
        <taxon>NPAAA clade</taxon>
        <taxon>indigoferoid/millettioid clade</taxon>
        <taxon>Phaseoleae</taxon>
        <taxon>Vigna</taxon>
    </lineage>
</organism>
<reference evidence="1 2" key="1">
    <citation type="journal article" date="2015" name="Sci. Rep.">
        <title>The power of single molecule real-time sequencing technology in the de novo assembly of a eukaryotic genome.</title>
        <authorList>
            <person name="Sakai H."/>
            <person name="Naito K."/>
            <person name="Ogiso-Tanaka E."/>
            <person name="Takahashi Y."/>
            <person name="Iseki K."/>
            <person name="Muto C."/>
            <person name="Satou K."/>
            <person name="Teruya K."/>
            <person name="Shiroma A."/>
            <person name="Shimoji M."/>
            <person name="Hirano T."/>
            <person name="Itoh T."/>
            <person name="Kaga A."/>
            <person name="Tomooka N."/>
        </authorList>
    </citation>
    <scope>NUCLEOTIDE SEQUENCE [LARGE SCALE GENOMIC DNA]</scope>
    <source>
        <strain evidence="2">cv. Shumari</strain>
    </source>
</reference>
<sequence length="75" mass="8719">MAFKQIEGDFKEQYRRVYDYANELLRSNPGSTVKVHVEPNEDTPIFKRLYVCLKACKDNFVSCRPIIGLDGCFLK</sequence>
<evidence type="ECO:0000313" key="2">
    <source>
        <dbReference type="Proteomes" id="UP000291084"/>
    </source>
</evidence>
<accession>A0A0S3STC3</accession>
<dbReference type="PANTHER" id="PTHR31973:SF187">
    <property type="entry name" value="MUTATOR TRANSPOSASE MUDRA PROTEIN"/>
    <property type="match status" value="1"/>
</dbReference>
<evidence type="ECO:0000313" key="1">
    <source>
        <dbReference type="EMBL" id="BAT96017.1"/>
    </source>
</evidence>